<comment type="caution">
    <text evidence="7">The sequence shown here is derived from an EMBL/GenBank/DDBJ whole genome shotgun (WGS) entry which is preliminary data.</text>
</comment>
<dbReference type="Gene3D" id="3.20.20.70">
    <property type="entry name" value="Aldolase class I"/>
    <property type="match status" value="1"/>
</dbReference>
<proteinExistence type="predicted"/>
<dbReference type="InterPro" id="IPR031705">
    <property type="entry name" value="Glyco_hydro_36_C"/>
</dbReference>
<dbReference type="PANTHER" id="PTHR43053:SF3">
    <property type="entry name" value="ALPHA-GALACTOSIDASE C-RELATED"/>
    <property type="match status" value="1"/>
</dbReference>
<dbReference type="PIRSF" id="PIRSF005536">
    <property type="entry name" value="Agal"/>
    <property type="match status" value="1"/>
</dbReference>
<evidence type="ECO:0000256" key="1">
    <source>
        <dbReference type="ARBA" id="ARBA00001255"/>
    </source>
</evidence>
<organism evidence="7 8">
    <name type="scientific">Vibrio algarum</name>
    <dbReference type="NCBI Taxonomy" id="3020714"/>
    <lineage>
        <taxon>Bacteria</taxon>
        <taxon>Pseudomonadati</taxon>
        <taxon>Pseudomonadota</taxon>
        <taxon>Gammaproteobacteria</taxon>
        <taxon>Vibrionales</taxon>
        <taxon>Vibrionaceae</taxon>
        <taxon>Vibrio</taxon>
    </lineage>
</organism>
<evidence type="ECO:0000256" key="4">
    <source>
        <dbReference type="ARBA" id="ARBA00023295"/>
    </source>
</evidence>
<dbReference type="InterPro" id="IPR000111">
    <property type="entry name" value="Glyco_hydro_27/36_CS"/>
</dbReference>
<dbReference type="PROSITE" id="PS00512">
    <property type="entry name" value="ALPHA_GALACTOSIDASE"/>
    <property type="match status" value="1"/>
</dbReference>
<keyword evidence="8" id="KW-1185">Reference proteome</keyword>
<dbReference type="Pfam" id="PF16874">
    <property type="entry name" value="Glyco_hydro_36C"/>
    <property type="match status" value="1"/>
</dbReference>
<dbReference type="Gene3D" id="2.70.98.60">
    <property type="entry name" value="alpha-galactosidase from lactobacil brevis"/>
    <property type="match status" value="1"/>
</dbReference>
<dbReference type="InterPro" id="IPR013780">
    <property type="entry name" value="Glyco_hydro_b"/>
</dbReference>
<evidence type="ECO:0000313" key="7">
    <source>
        <dbReference type="EMBL" id="MDB1123999.1"/>
    </source>
</evidence>
<dbReference type="PRINTS" id="PR00743">
    <property type="entry name" value="GLHYDRLASE36"/>
</dbReference>
<evidence type="ECO:0000259" key="6">
    <source>
        <dbReference type="Pfam" id="PF16875"/>
    </source>
</evidence>
<protein>
    <recommendedName>
        <fullName evidence="2">alpha-galactosidase</fullName>
        <ecNumber evidence="2">3.2.1.22</ecNumber>
    </recommendedName>
</protein>
<dbReference type="PANTHER" id="PTHR43053">
    <property type="entry name" value="GLYCOSIDASE FAMILY 31"/>
    <property type="match status" value="1"/>
</dbReference>
<feature type="domain" description="Glycosyl hydrolase family 36 C-terminal" evidence="5">
    <location>
        <begin position="651"/>
        <end position="780"/>
    </location>
</feature>
<evidence type="ECO:0000256" key="2">
    <source>
        <dbReference type="ARBA" id="ARBA00012755"/>
    </source>
</evidence>
<feature type="domain" description="Glycosyl hydrolase family 36 N-terminal" evidence="6">
    <location>
        <begin position="28"/>
        <end position="287"/>
    </location>
</feature>
<dbReference type="InterPro" id="IPR013785">
    <property type="entry name" value="Aldolase_TIM"/>
</dbReference>
<dbReference type="InterPro" id="IPR050985">
    <property type="entry name" value="Alpha-glycosidase_related"/>
</dbReference>
<gene>
    <name evidence="7" type="ORF">PGX00_10220</name>
</gene>
<dbReference type="SUPFAM" id="SSF51445">
    <property type="entry name" value="(Trans)glycosidases"/>
    <property type="match status" value="1"/>
</dbReference>
<evidence type="ECO:0000259" key="5">
    <source>
        <dbReference type="Pfam" id="PF16874"/>
    </source>
</evidence>
<dbReference type="Pfam" id="PF16875">
    <property type="entry name" value="Glyco_hydro_36N"/>
    <property type="match status" value="1"/>
</dbReference>
<dbReference type="RefSeq" id="WP_272135854.1">
    <property type="nucleotide sequence ID" value="NZ_JAQLOI010000001.1"/>
</dbReference>
<reference evidence="7 8" key="1">
    <citation type="submission" date="2023-01" db="EMBL/GenBank/DDBJ databases">
        <title>Vibrio sp. KJ40-1 sp.nov, isolated from marine algae.</title>
        <authorList>
            <person name="Butt M."/>
            <person name="Kim J.M.J."/>
            <person name="Jeon C.O.C."/>
        </authorList>
    </citation>
    <scope>NUCLEOTIDE SEQUENCE [LARGE SCALE GENOMIC DNA]</scope>
    <source>
        <strain evidence="7 8">KJ40-1</strain>
    </source>
</reference>
<evidence type="ECO:0000313" key="8">
    <source>
        <dbReference type="Proteomes" id="UP001210678"/>
    </source>
</evidence>
<dbReference type="Pfam" id="PF02065">
    <property type="entry name" value="Melibiase"/>
    <property type="match status" value="1"/>
</dbReference>
<evidence type="ECO:0000256" key="3">
    <source>
        <dbReference type="ARBA" id="ARBA00022801"/>
    </source>
</evidence>
<keyword evidence="4 7" id="KW-0326">Glycosidase</keyword>
<name>A0ABT4YR15_9VIBR</name>
<comment type="catalytic activity">
    <reaction evidence="1">
        <text>Hydrolysis of terminal, non-reducing alpha-D-galactose residues in alpha-D-galactosides, including galactose oligosaccharides, galactomannans and galactolipids.</text>
        <dbReference type="EC" id="3.2.1.22"/>
    </reaction>
</comment>
<dbReference type="EC" id="3.2.1.22" evidence="2"/>
<dbReference type="Proteomes" id="UP001210678">
    <property type="component" value="Unassembled WGS sequence"/>
</dbReference>
<keyword evidence="3 7" id="KW-0378">Hydrolase</keyword>
<dbReference type="InterPro" id="IPR031704">
    <property type="entry name" value="Glyco_hydro_36_N"/>
</dbReference>
<dbReference type="CDD" id="cd14791">
    <property type="entry name" value="GH36"/>
    <property type="match status" value="1"/>
</dbReference>
<sequence length="788" mass="90347">MILVNQDALEFHLQTNDSSYIIKVAETGHLINLHYGNKLKHREHFSTLDHRFNVKLGSTTNYAPEHGNLTLETLKLETACYGKGDYRDPQFQFEYADGSRTSDFIYKSYKLNSKKIKIDGLPSCHSPDNKNGPTSLTIILHEPVKNLELHIHYSIFESANIISRSAEVINTSSDIVNIEKALSACIDFSHSDFELIHLEGKWTKEAQLTRHALNKGNFQIDSKKGVSGANHNPFLCLAMPDCDEFKGECYGFGLVYSGNHQCSVEVSPYDYTRVMLGINSFDFRWVLSPKETFSLPEVVMTFSSGGLNSMSRNFHTLVNRHLVQAQWQGAPRPIQVNNWEATYFDFDAKKLLSIAKKAQELGIEMFVLDDGWFGKRDDETTSLGDYFDNKKLRGGVEKLSKRIKDLGLKFGIWVEPEMVSIDSQLYKKHPDWAIQHSDRSPSLGREQLLLDMSNPEVIDYLYEQLSNLFTRTNTDYVKWDHNRNFSDIYSAFLDKSQQASFSHRYVLGLYLLLEKLTNAFPNILFESCSSGGNRFDLGMLAYMPQTWTSDNTDALERMSIQYGTSLLYPLSTMSAHVSGRPSHQVLRNTSIETRFNVAAFGNLGFQLDITQLTPFESKAVKQQIAFYKQHRSLLQYGEFYRLKSPFENNQMLWMVINDDNSEALLGYYQKQQQSNSNLESIRLPMLNANDYYQVLNRPQYVNIRQFGDLVNEQLPVSIKDRGVLHGLLANHYMHEVTKENYELYGDQISAFGIPLKSQFVGTEMTDEVRFIGDCGSRIYQIRKLEINQ</sequence>
<accession>A0ABT4YR15</accession>
<dbReference type="InterPro" id="IPR017853">
    <property type="entry name" value="GH"/>
</dbReference>
<dbReference type="GO" id="GO:0004557">
    <property type="term" value="F:alpha-galactosidase activity"/>
    <property type="evidence" value="ECO:0007669"/>
    <property type="project" value="UniProtKB-EC"/>
</dbReference>
<dbReference type="EMBL" id="JAQLOI010000001">
    <property type="protein sequence ID" value="MDB1123999.1"/>
    <property type="molecule type" value="Genomic_DNA"/>
</dbReference>
<dbReference type="Gene3D" id="2.60.40.1180">
    <property type="entry name" value="Golgi alpha-mannosidase II"/>
    <property type="match status" value="1"/>
</dbReference>
<dbReference type="InterPro" id="IPR038417">
    <property type="entry name" value="Alpga-gal_N_sf"/>
</dbReference>
<dbReference type="InterPro" id="IPR002252">
    <property type="entry name" value="Glyco_hydro_36"/>
</dbReference>